<keyword evidence="7 16" id="KW-1133">Transmembrane helix</keyword>
<evidence type="ECO:0000256" key="9">
    <source>
        <dbReference type="ARBA" id="ARBA00032370"/>
    </source>
</evidence>
<keyword evidence="6" id="KW-0573">Peptidoglycan synthesis</keyword>
<dbReference type="RefSeq" id="WP_053334737.1">
    <property type="nucleotide sequence ID" value="NZ_JMFG01000003.1"/>
</dbReference>
<proteinExistence type="inferred from homology"/>
<feature type="transmembrane region" description="Helical" evidence="16">
    <location>
        <begin position="266"/>
        <end position="287"/>
    </location>
</feature>
<dbReference type="GO" id="GO:0032153">
    <property type="term" value="C:cell division site"/>
    <property type="evidence" value="ECO:0007669"/>
    <property type="project" value="TreeGrafter"/>
</dbReference>
<dbReference type="GO" id="GO:0051301">
    <property type="term" value="P:cell division"/>
    <property type="evidence" value="ECO:0007669"/>
    <property type="project" value="InterPro"/>
</dbReference>
<evidence type="ECO:0000256" key="5">
    <source>
        <dbReference type="ARBA" id="ARBA00022960"/>
    </source>
</evidence>
<organism evidence="17 18">
    <name type="scientific">Thermoanaerobaculum aquaticum</name>
    <dbReference type="NCBI Taxonomy" id="1312852"/>
    <lineage>
        <taxon>Bacteria</taxon>
        <taxon>Pseudomonadati</taxon>
        <taxon>Acidobacteriota</taxon>
        <taxon>Thermoanaerobaculia</taxon>
        <taxon>Thermoanaerobaculales</taxon>
        <taxon>Thermoanaerobaculaceae</taxon>
        <taxon>Thermoanaerobaculum</taxon>
    </lineage>
</organism>
<comment type="similarity">
    <text evidence="11">Belongs to the SEDS family. FtsW subfamily.</text>
</comment>
<dbReference type="EMBL" id="JMFG01000003">
    <property type="protein sequence ID" value="KDA54827.1"/>
    <property type="molecule type" value="Genomic_DNA"/>
</dbReference>
<evidence type="ECO:0000256" key="16">
    <source>
        <dbReference type="SAM" id="Phobius"/>
    </source>
</evidence>
<accession>A0A062XQD9</accession>
<name>A0A062XQD9_9BACT</name>
<feature type="transmembrane region" description="Helical" evidence="16">
    <location>
        <begin position="299"/>
        <end position="323"/>
    </location>
</feature>
<keyword evidence="8 16" id="KW-0472">Membrane</keyword>
<keyword evidence="2" id="KW-0328">Glycosyltransferase</keyword>
<evidence type="ECO:0000256" key="15">
    <source>
        <dbReference type="ARBA" id="ARBA00049902"/>
    </source>
</evidence>
<comment type="catalytic activity">
    <reaction evidence="15">
        <text>[GlcNAc-(1-&gt;4)-Mur2Ac(oyl-L-Ala-gamma-D-Glu-L-Lys-D-Ala-D-Ala)](n)-di-trans,octa-cis-undecaprenyl diphosphate + beta-D-GlcNAc-(1-&gt;4)-Mur2Ac(oyl-L-Ala-gamma-D-Glu-L-Lys-D-Ala-D-Ala)-di-trans,octa-cis-undecaprenyl diphosphate = [GlcNAc-(1-&gt;4)-Mur2Ac(oyl-L-Ala-gamma-D-Glu-L-Lys-D-Ala-D-Ala)](n+1)-di-trans,octa-cis-undecaprenyl diphosphate + di-trans,octa-cis-undecaprenyl diphosphate + H(+)</text>
        <dbReference type="Rhea" id="RHEA:23708"/>
        <dbReference type="Rhea" id="RHEA-COMP:9602"/>
        <dbReference type="Rhea" id="RHEA-COMP:9603"/>
        <dbReference type="ChEBI" id="CHEBI:15378"/>
        <dbReference type="ChEBI" id="CHEBI:58405"/>
        <dbReference type="ChEBI" id="CHEBI:60033"/>
        <dbReference type="ChEBI" id="CHEBI:78435"/>
        <dbReference type="EC" id="2.4.99.28"/>
    </reaction>
</comment>
<dbReference type="OrthoDB" id="9812661at2"/>
<comment type="subcellular location">
    <subcellularLocation>
        <location evidence="1">Membrane</location>
        <topology evidence="1">Multi-pass membrane protein</topology>
    </subcellularLocation>
</comment>
<dbReference type="PANTHER" id="PTHR30474:SF2">
    <property type="entry name" value="PEPTIDOGLYCAN GLYCOSYLTRANSFERASE FTSW-RELATED"/>
    <property type="match status" value="1"/>
</dbReference>
<keyword evidence="18" id="KW-1185">Reference proteome</keyword>
<dbReference type="InterPro" id="IPR001182">
    <property type="entry name" value="FtsW/RodA"/>
</dbReference>
<evidence type="ECO:0000256" key="4">
    <source>
        <dbReference type="ARBA" id="ARBA00022692"/>
    </source>
</evidence>
<keyword evidence="3" id="KW-0808">Transferase</keyword>
<evidence type="ECO:0000256" key="8">
    <source>
        <dbReference type="ARBA" id="ARBA00023136"/>
    </source>
</evidence>
<dbReference type="Proteomes" id="UP000027284">
    <property type="component" value="Unassembled WGS sequence"/>
</dbReference>
<dbReference type="AlphaFoldDB" id="A0A062XQD9"/>
<evidence type="ECO:0000256" key="2">
    <source>
        <dbReference type="ARBA" id="ARBA00022676"/>
    </source>
</evidence>
<evidence type="ECO:0000256" key="1">
    <source>
        <dbReference type="ARBA" id="ARBA00004141"/>
    </source>
</evidence>
<evidence type="ECO:0000256" key="10">
    <source>
        <dbReference type="ARBA" id="ARBA00033270"/>
    </source>
</evidence>
<feature type="transmembrane region" description="Helical" evidence="16">
    <location>
        <begin position="113"/>
        <end position="130"/>
    </location>
</feature>
<dbReference type="GO" id="GO:0009252">
    <property type="term" value="P:peptidoglycan biosynthetic process"/>
    <property type="evidence" value="ECO:0007669"/>
    <property type="project" value="UniProtKB-KW"/>
</dbReference>
<dbReference type="GO" id="GO:0015648">
    <property type="term" value="F:lipid-linked peptidoglycan transporter activity"/>
    <property type="evidence" value="ECO:0007669"/>
    <property type="project" value="TreeGrafter"/>
</dbReference>
<evidence type="ECO:0000256" key="14">
    <source>
        <dbReference type="ARBA" id="ARBA00044770"/>
    </source>
</evidence>
<reference evidence="17 18" key="1">
    <citation type="submission" date="2014-04" db="EMBL/GenBank/DDBJ databases">
        <title>The Genome Sequence of Thermoanaerobaculum aquaticum MP-01, The First Cultivated Group 23 Acidobacterium.</title>
        <authorList>
            <person name="Stamps B.W."/>
            <person name="Losey N.A."/>
            <person name="Lawson P.A."/>
            <person name="Stevenson B.S."/>
        </authorList>
    </citation>
    <scope>NUCLEOTIDE SEQUENCE [LARGE SCALE GENOMIC DNA]</scope>
    <source>
        <strain evidence="17 18">MP-01</strain>
    </source>
</reference>
<feature type="transmembrane region" description="Helical" evidence="16">
    <location>
        <begin position="75"/>
        <end position="93"/>
    </location>
</feature>
<dbReference type="GO" id="GO:0008360">
    <property type="term" value="P:regulation of cell shape"/>
    <property type="evidence" value="ECO:0007669"/>
    <property type="project" value="UniProtKB-KW"/>
</dbReference>
<evidence type="ECO:0000256" key="7">
    <source>
        <dbReference type="ARBA" id="ARBA00022989"/>
    </source>
</evidence>
<comment type="caution">
    <text evidence="17">The sequence shown here is derived from an EMBL/GenBank/DDBJ whole genome shotgun (WGS) entry which is preliminary data.</text>
</comment>
<evidence type="ECO:0000256" key="13">
    <source>
        <dbReference type="ARBA" id="ARBA00041418"/>
    </source>
</evidence>
<keyword evidence="4 16" id="KW-0812">Transmembrane</keyword>
<feature type="transmembrane region" description="Helical" evidence="16">
    <location>
        <begin position="142"/>
        <end position="159"/>
    </location>
</feature>
<dbReference type="GO" id="GO:0005886">
    <property type="term" value="C:plasma membrane"/>
    <property type="evidence" value="ECO:0007669"/>
    <property type="project" value="TreeGrafter"/>
</dbReference>
<evidence type="ECO:0000313" key="18">
    <source>
        <dbReference type="Proteomes" id="UP000027284"/>
    </source>
</evidence>
<evidence type="ECO:0000256" key="12">
    <source>
        <dbReference type="ARBA" id="ARBA00041185"/>
    </source>
</evidence>
<feature type="transmembrane region" description="Helical" evidence="16">
    <location>
        <begin position="187"/>
        <end position="204"/>
    </location>
</feature>
<gene>
    <name evidence="17" type="ORF">EG19_07515</name>
</gene>
<evidence type="ECO:0000256" key="3">
    <source>
        <dbReference type="ARBA" id="ARBA00022679"/>
    </source>
</evidence>
<feature type="transmembrane region" description="Helical" evidence="16">
    <location>
        <begin position="165"/>
        <end position="180"/>
    </location>
</feature>
<evidence type="ECO:0000256" key="11">
    <source>
        <dbReference type="ARBA" id="ARBA00038053"/>
    </source>
</evidence>
<dbReference type="Pfam" id="PF01098">
    <property type="entry name" value="FTSW_RODA_SPOVE"/>
    <property type="match status" value="1"/>
</dbReference>
<sequence length="358" mass="37816">MPKRKHLDRFLLFSTLVAALSGVALVYSASAPLARDYYGLPAWDFAYRQIMAWVIGTVLMLAFAFAPLEKLLSRPVALGALAVTWVLLLIPYFQPEVAQTHRWLRLPGASLQPSALAKVVLPLALASVLAEMPVRGREQNRYLVFTGFLTMITAALVYFEPDLGTTLLLLGTATAMLVVADTRPGALAAAFVSVLAVAVVGILAEPYRMSRILGFLSGTTYQVQQALIALGSGGLAGRGPGASVQKLFFLPQPHTDFIFAIAGEELGFLGALALLFLLALIVARCFVAATRAPSRAAALLACGLGFELALQVLLNVAVCLHLSPAKGLPLPLISAGGSDLVANLVALGLVLNVEKEGS</sequence>
<dbReference type="EC" id="2.4.99.28" evidence="14"/>
<evidence type="ECO:0000256" key="6">
    <source>
        <dbReference type="ARBA" id="ARBA00022984"/>
    </source>
</evidence>
<dbReference type="PANTHER" id="PTHR30474">
    <property type="entry name" value="CELL CYCLE PROTEIN"/>
    <property type="match status" value="1"/>
</dbReference>
<feature type="transmembrane region" description="Helical" evidence="16">
    <location>
        <begin position="329"/>
        <end position="353"/>
    </location>
</feature>
<protein>
    <recommendedName>
        <fullName evidence="12">Probable peptidoglycan glycosyltransferase FtsW</fullName>
        <ecNumber evidence="14">2.4.99.28</ecNumber>
    </recommendedName>
    <alternativeName>
        <fullName evidence="13">Cell division protein FtsW</fullName>
    </alternativeName>
    <alternativeName>
        <fullName evidence="10">Cell wall polymerase</fullName>
    </alternativeName>
    <alternativeName>
        <fullName evidence="9">Peptidoglycan polymerase</fullName>
    </alternativeName>
</protein>
<dbReference type="GO" id="GO:0008955">
    <property type="term" value="F:peptidoglycan glycosyltransferase activity"/>
    <property type="evidence" value="ECO:0007669"/>
    <property type="project" value="UniProtKB-EC"/>
</dbReference>
<keyword evidence="5" id="KW-0133">Cell shape</keyword>
<evidence type="ECO:0000313" key="17">
    <source>
        <dbReference type="EMBL" id="KDA54827.1"/>
    </source>
</evidence>
<feature type="transmembrane region" description="Helical" evidence="16">
    <location>
        <begin position="52"/>
        <end position="68"/>
    </location>
</feature>
<dbReference type="STRING" id="1312852.EG19_07515"/>